<comment type="caution">
    <text evidence="2">The sequence shown here is derived from an EMBL/GenBank/DDBJ whole genome shotgun (WGS) entry which is preliminary data.</text>
</comment>
<dbReference type="EMBL" id="JAFBDT010000021">
    <property type="protein sequence ID" value="MBM7562535.1"/>
    <property type="molecule type" value="Genomic_DNA"/>
</dbReference>
<keyword evidence="1" id="KW-0472">Membrane</keyword>
<name>A0ABS2MT58_9FIRM</name>
<protein>
    <submittedName>
        <fullName evidence="2">Uncharacterized protein</fullName>
    </submittedName>
</protein>
<proteinExistence type="predicted"/>
<dbReference type="Proteomes" id="UP000767854">
    <property type="component" value="Unassembled WGS sequence"/>
</dbReference>
<evidence type="ECO:0000313" key="3">
    <source>
        <dbReference type="Proteomes" id="UP000767854"/>
    </source>
</evidence>
<keyword evidence="1" id="KW-0812">Transmembrane</keyword>
<keyword evidence="1" id="KW-1133">Transmembrane helix</keyword>
<feature type="transmembrane region" description="Helical" evidence="1">
    <location>
        <begin position="191"/>
        <end position="215"/>
    </location>
</feature>
<feature type="transmembrane region" description="Helical" evidence="1">
    <location>
        <begin position="102"/>
        <end position="124"/>
    </location>
</feature>
<feature type="transmembrane region" description="Helical" evidence="1">
    <location>
        <begin position="152"/>
        <end position="170"/>
    </location>
</feature>
<evidence type="ECO:0000313" key="2">
    <source>
        <dbReference type="EMBL" id="MBM7562535.1"/>
    </source>
</evidence>
<keyword evidence="3" id="KW-1185">Reference proteome</keyword>
<evidence type="ECO:0000256" key="1">
    <source>
        <dbReference type="SAM" id="Phobius"/>
    </source>
</evidence>
<sequence>MSESKTRMKSRTRFALSIHMKYGEVLHVEGLTREEKDQYFDLARDSSRSVVVEDATSIRHIASTDIAKITVKPYDEQVEKIMLPVRKILFTESTLGRRLFGLLIKLFVAASVIGVIGVFGLAMIEGNIVDVFFEPELFSETLQKGLDFVEMLYGYVFVLMLLLALVDLVLGLREFHFINSDGEEAAENPRIMNLGTVIIFAIVFKGIVAVLSRVVGML</sequence>
<dbReference type="RefSeq" id="WP_204664965.1">
    <property type="nucleotide sequence ID" value="NZ_JAFBDT010000021.1"/>
</dbReference>
<gene>
    <name evidence="2" type="ORF">JOC49_002096</name>
</gene>
<reference evidence="2 3" key="1">
    <citation type="submission" date="2021-01" db="EMBL/GenBank/DDBJ databases">
        <title>Genomic Encyclopedia of Type Strains, Phase IV (KMG-IV): sequencing the most valuable type-strain genomes for metagenomic binning, comparative biology and taxonomic classification.</title>
        <authorList>
            <person name="Goeker M."/>
        </authorList>
    </citation>
    <scope>NUCLEOTIDE SEQUENCE [LARGE SCALE GENOMIC DNA]</scope>
    <source>
        <strain evidence="2 3">DSM 24436</strain>
    </source>
</reference>
<accession>A0ABS2MT58</accession>
<organism evidence="2 3">
    <name type="scientific">Fusibacter tunisiensis</name>
    <dbReference type="NCBI Taxonomy" id="1008308"/>
    <lineage>
        <taxon>Bacteria</taxon>
        <taxon>Bacillati</taxon>
        <taxon>Bacillota</taxon>
        <taxon>Clostridia</taxon>
        <taxon>Eubacteriales</taxon>
        <taxon>Eubacteriales Family XII. Incertae Sedis</taxon>
        <taxon>Fusibacter</taxon>
    </lineage>
</organism>